<dbReference type="InterPro" id="IPR016040">
    <property type="entry name" value="NAD(P)-bd_dom"/>
</dbReference>
<name>A0AB73B7Z2_CORFL</name>
<dbReference type="PANTHER" id="PTHR48079">
    <property type="entry name" value="PROTEIN YEEZ"/>
    <property type="match status" value="1"/>
</dbReference>
<protein>
    <submittedName>
        <fullName evidence="3">Nucleoside-diphosphate-sugar epimerase</fullName>
    </submittedName>
</protein>
<dbReference type="Pfam" id="PF13460">
    <property type="entry name" value="NAD_binding_10"/>
    <property type="match status" value="1"/>
</dbReference>
<dbReference type="GeneID" id="82879716"/>
<organism evidence="3 4">
    <name type="scientific">Corynebacterium flavescens</name>
    <dbReference type="NCBI Taxonomy" id="28028"/>
    <lineage>
        <taxon>Bacteria</taxon>
        <taxon>Bacillati</taxon>
        <taxon>Actinomycetota</taxon>
        <taxon>Actinomycetes</taxon>
        <taxon>Mycobacteriales</taxon>
        <taxon>Corynebacteriaceae</taxon>
        <taxon>Corynebacterium</taxon>
    </lineage>
</organism>
<reference evidence="3 4" key="1">
    <citation type="submission" date="2019-06" db="EMBL/GenBank/DDBJ databases">
        <title>Whole genome shotgun sequence of Corynebacterium flavescens NBRC 14136.</title>
        <authorList>
            <person name="Hosoyama A."/>
            <person name="Uohara A."/>
            <person name="Ohji S."/>
            <person name="Ichikawa N."/>
        </authorList>
    </citation>
    <scope>NUCLEOTIDE SEQUENCE [LARGE SCALE GENOMIC DNA]</scope>
    <source>
        <strain evidence="3 4">NBRC 14136</strain>
    </source>
</reference>
<evidence type="ECO:0000313" key="4">
    <source>
        <dbReference type="Proteomes" id="UP000315353"/>
    </source>
</evidence>
<dbReference type="Pfam" id="PF11066">
    <property type="entry name" value="DUF2867"/>
    <property type="match status" value="1"/>
</dbReference>
<dbReference type="RefSeq" id="WP_075729281.1">
    <property type="nucleotide sequence ID" value="NZ_BJNB01000020.1"/>
</dbReference>
<evidence type="ECO:0000259" key="2">
    <source>
        <dbReference type="Pfam" id="PF13460"/>
    </source>
</evidence>
<proteinExistence type="predicted"/>
<evidence type="ECO:0000256" key="1">
    <source>
        <dbReference type="SAM" id="MobiDB-lite"/>
    </source>
</evidence>
<dbReference type="PANTHER" id="PTHR48079:SF6">
    <property type="entry name" value="NAD(P)-BINDING DOMAIN-CONTAINING PROTEIN-RELATED"/>
    <property type="match status" value="1"/>
</dbReference>
<evidence type="ECO:0000313" key="3">
    <source>
        <dbReference type="EMBL" id="GEB97959.1"/>
    </source>
</evidence>
<dbReference type="Gene3D" id="3.40.50.720">
    <property type="entry name" value="NAD(P)-binding Rossmann-like Domain"/>
    <property type="match status" value="1"/>
</dbReference>
<comment type="caution">
    <text evidence="3">The sequence shown here is derived from an EMBL/GenBank/DDBJ whole genome shotgun (WGS) entry which is preliminary data.</text>
</comment>
<dbReference type="SUPFAM" id="SSF51735">
    <property type="entry name" value="NAD(P)-binding Rossmann-fold domains"/>
    <property type="match status" value="1"/>
</dbReference>
<dbReference type="Proteomes" id="UP000315353">
    <property type="component" value="Unassembled WGS sequence"/>
</dbReference>
<dbReference type="GO" id="GO:0004029">
    <property type="term" value="F:aldehyde dehydrogenase (NAD+) activity"/>
    <property type="evidence" value="ECO:0007669"/>
    <property type="project" value="TreeGrafter"/>
</dbReference>
<dbReference type="InterPro" id="IPR051783">
    <property type="entry name" value="NAD(P)-dependent_oxidoreduct"/>
</dbReference>
<accession>A0AB73B7Z2</accession>
<dbReference type="EMBL" id="BJNB01000020">
    <property type="protein sequence ID" value="GEB97959.1"/>
    <property type="molecule type" value="Genomic_DNA"/>
</dbReference>
<dbReference type="GO" id="GO:0005737">
    <property type="term" value="C:cytoplasm"/>
    <property type="evidence" value="ECO:0007669"/>
    <property type="project" value="TreeGrafter"/>
</dbReference>
<feature type="domain" description="NAD(P)-binding" evidence="2">
    <location>
        <begin position="39"/>
        <end position="182"/>
    </location>
</feature>
<feature type="region of interest" description="Disordered" evidence="1">
    <location>
        <begin position="1"/>
        <end position="20"/>
    </location>
</feature>
<gene>
    <name evidence="3" type="ORF">CFL01nite_14540</name>
</gene>
<sequence length="533" mass="59048">MNSPHSDPSPGHNDSSAQASVQPVVVAARHPQRRVLVTGATGYVGGRLIPELLSAGFKVRATSRRIDSLRRFPWFDEVEHAEADLSSYEDIAAAVEDVDVLFYLVHSMGKVKDFEKEEKRIAENVARAASEAGMGRIVYLSGLIPQGSEPEDLSAHMRSRENVARTLLASRVDTIVLRAATLIGSGSASFEIIRHLSERLPLMLTPQWIQNDIEPIAIRDAVYYLVRCAGLPEEEKVNRGYDIGGGSVYKFKDLLSLYGRARGHRNRIYSLPIPLPMDTLSGGWISLVTPVPFGIAKPLAQSMAKDAVTNEHDIAQLIPDPPRGFLDYPTAVRFALTQEAADRVVTSWDSSWTAAAGDNPAELAPNDPDWAGVTVYKDERERRVDAPVERVWEVIEGIGGRHGWYSTPVLWKVRGILDRILGGPGLGGRRNPNSLTVGDRVDWWRVEYLERPHKLVLRAEMKVDGQAWLQLEVEEGEEDPGASIYKQTAYYAPRSWLGHIYWWGVAPFHTFVFPLMAAGVASSAEATRSTQAK</sequence>
<dbReference type="InterPro" id="IPR021295">
    <property type="entry name" value="DUF2867"/>
</dbReference>
<dbReference type="SUPFAM" id="SSF55961">
    <property type="entry name" value="Bet v1-like"/>
    <property type="match status" value="1"/>
</dbReference>
<dbReference type="AlphaFoldDB" id="A0AB73B7Z2"/>
<dbReference type="InterPro" id="IPR036291">
    <property type="entry name" value="NAD(P)-bd_dom_sf"/>
</dbReference>